<dbReference type="InterPro" id="IPR003439">
    <property type="entry name" value="ABC_transporter-like_ATP-bd"/>
</dbReference>
<feature type="domain" description="ABC transporter" evidence="7">
    <location>
        <begin position="4"/>
        <end position="57"/>
    </location>
</feature>
<evidence type="ECO:0000259" key="8">
    <source>
        <dbReference type="Pfam" id="PF19055"/>
    </source>
</evidence>
<protein>
    <submittedName>
        <fullName evidence="9">Putative ABC transporter ATP-binding protein/permease YOL075C</fullName>
    </submittedName>
</protein>
<dbReference type="InterPro" id="IPR043926">
    <property type="entry name" value="ABCG_dom"/>
</dbReference>
<keyword evidence="9" id="KW-0547">Nucleotide-binding</keyword>
<evidence type="ECO:0000256" key="4">
    <source>
        <dbReference type="ARBA" id="ARBA00022692"/>
    </source>
</evidence>
<dbReference type="AlphaFoldDB" id="V9III1"/>
<dbReference type="GO" id="GO:0005886">
    <property type="term" value="C:plasma membrane"/>
    <property type="evidence" value="ECO:0007669"/>
    <property type="project" value="TreeGrafter"/>
</dbReference>
<accession>V9III1</accession>
<feature type="domain" description="ABC transporter family G" evidence="8">
    <location>
        <begin position="87"/>
        <end position="144"/>
    </location>
</feature>
<keyword evidence="9" id="KW-0067">ATP-binding</keyword>
<comment type="similarity">
    <text evidence="2">Belongs to the ABC transporter superfamily. ABCG family. Eye pigment precursor importer (TC 3.A.1.204) subfamily.</text>
</comment>
<dbReference type="PANTHER" id="PTHR48041">
    <property type="entry name" value="ABC TRANSPORTER G FAMILY MEMBER 28"/>
    <property type="match status" value="1"/>
</dbReference>
<dbReference type="Pfam" id="PF19055">
    <property type="entry name" value="ABC2_membrane_7"/>
    <property type="match status" value="1"/>
</dbReference>
<evidence type="ECO:0000256" key="6">
    <source>
        <dbReference type="ARBA" id="ARBA00023136"/>
    </source>
</evidence>
<keyword evidence="5" id="KW-1133">Transmembrane helix</keyword>
<keyword evidence="3" id="KW-0813">Transport</keyword>
<reference evidence="9" key="1">
    <citation type="submission" date="2011-11" db="EMBL/GenBank/DDBJ databases">
        <title>Decoding the brain transcriptome of the Eastern honeybee (Apis cerana) based on pyrosequencing.</title>
        <authorList>
            <person name="Sun L."/>
            <person name="Zheng H."/>
            <person name="Wang Y."/>
            <person name="Xie X."/>
            <person name="Zhu Y."/>
            <person name="Gu W."/>
            <person name="Wang S."/>
        </authorList>
    </citation>
    <scope>NUCLEOTIDE SEQUENCE</scope>
    <source>
        <tissue evidence="9">Brain</tissue>
    </source>
</reference>
<dbReference type="Gene3D" id="3.40.50.300">
    <property type="entry name" value="P-loop containing nucleotide triphosphate hydrolases"/>
    <property type="match status" value="1"/>
</dbReference>
<evidence type="ECO:0000256" key="2">
    <source>
        <dbReference type="ARBA" id="ARBA00005814"/>
    </source>
</evidence>
<evidence type="ECO:0000259" key="7">
    <source>
        <dbReference type="Pfam" id="PF00005"/>
    </source>
</evidence>
<dbReference type="InterPro" id="IPR027417">
    <property type="entry name" value="P-loop_NTPase"/>
</dbReference>
<name>V9III1_APICE</name>
<dbReference type="GO" id="GO:0005524">
    <property type="term" value="F:ATP binding"/>
    <property type="evidence" value="ECO:0007669"/>
    <property type="project" value="UniProtKB-KW"/>
</dbReference>
<keyword evidence="6" id="KW-0472">Membrane</keyword>
<comment type="subcellular location">
    <subcellularLocation>
        <location evidence="1">Membrane</location>
        <topology evidence="1">Multi-pass membrane protein</topology>
    </subcellularLocation>
</comment>
<dbReference type="SUPFAM" id="SSF52540">
    <property type="entry name" value="P-loop containing nucleoside triphosphate hydrolases"/>
    <property type="match status" value="1"/>
</dbReference>
<dbReference type="EMBL" id="JR045989">
    <property type="protein sequence ID" value="AEY60109.1"/>
    <property type="molecule type" value="mRNA"/>
</dbReference>
<evidence type="ECO:0000313" key="9">
    <source>
        <dbReference type="EMBL" id="AEY60109.1"/>
    </source>
</evidence>
<evidence type="ECO:0000256" key="1">
    <source>
        <dbReference type="ARBA" id="ARBA00004141"/>
    </source>
</evidence>
<sequence>MQCVDHIIEVLDLATCQDTIIGDYTKRGLSGGEKKRTSIACELLTNPSLMLLDEPTSGLDSHSAQALISRLKKYAEQEGKSIVITVHQPSSRMFHSFSKILLLSRGQVAYYGLTANIGRFFSTIGLTLLPHYNPADFILEQIRGQKRFGSASLQRRGTRDRDLTARRNFARTTIQANIRSATI</sequence>
<dbReference type="PANTHER" id="PTHR48041:SF63">
    <property type="entry name" value="EARLY GENE AT 23, ISOFORM C"/>
    <property type="match status" value="1"/>
</dbReference>
<keyword evidence="4" id="KW-0812">Transmembrane</keyword>
<evidence type="ECO:0000256" key="5">
    <source>
        <dbReference type="ARBA" id="ARBA00022989"/>
    </source>
</evidence>
<dbReference type="InterPro" id="IPR050352">
    <property type="entry name" value="ABCG_transporters"/>
</dbReference>
<dbReference type="GO" id="GO:0016887">
    <property type="term" value="F:ATP hydrolysis activity"/>
    <property type="evidence" value="ECO:0007669"/>
    <property type="project" value="InterPro"/>
</dbReference>
<dbReference type="GO" id="GO:0140359">
    <property type="term" value="F:ABC-type transporter activity"/>
    <property type="evidence" value="ECO:0007669"/>
    <property type="project" value="InterPro"/>
</dbReference>
<evidence type="ECO:0000256" key="3">
    <source>
        <dbReference type="ARBA" id="ARBA00022448"/>
    </source>
</evidence>
<gene>
    <name evidence="9" type="ORF">ACCB07210</name>
</gene>
<proteinExistence type="evidence at transcript level"/>
<organism evidence="9">
    <name type="scientific">Apis cerana</name>
    <name type="common">Indian honeybee</name>
    <dbReference type="NCBI Taxonomy" id="7461"/>
    <lineage>
        <taxon>Eukaryota</taxon>
        <taxon>Metazoa</taxon>
        <taxon>Ecdysozoa</taxon>
        <taxon>Arthropoda</taxon>
        <taxon>Hexapoda</taxon>
        <taxon>Insecta</taxon>
        <taxon>Pterygota</taxon>
        <taxon>Neoptera</taxon>
        <taxon>Endopterygota</taxon>
        <taxon>Hymenoptera</taxon>
        <taxon>Apocrita</taxon>
        <taxon>Aculeata</taxon>
        <taxon>Apoidea</taxon>
        <taxon>Anthophila</taxon>
        <taxon>Apidae</taxon>
        <taxon>Apis</taxon>
    </lineage>
</organism>
<dbReference type="Pfam" id="PF00005">
    <property type="entry name" value="ABC_tran"/>
    <property type="match status" value="1"/>
</dbReference>